<dbReference type="Gene3D" id="2.60.40.60">
    <property type="entry name" value="Cadherins"/>
    <property type="match status" value="1"/>
</dbReference>
<reference evidence="2" key="1">
    <citation type="journal article" date="2010" name="Nature">
        <title>The sequence and de novo assembly of the giant panda genome.</title>
        <authorList>
            <person name="Li R."/>
            <person name="Fan W."/>
            <person name="Tian G."/>
            <person name="Zhu H."/>
            <person name="He L."/>
            <person name="Cai J."/>
            <person name="Huang Q."/>
            <person name="Cai Q."/>
            <person name="Li B."/>
            <person name="Bai Y."/>
            <person name="Zhang Z."/>
            <person name="Zhang Y."/>
            <person name="Wang W."/>
            <person name="Li J."/>
            <person name="Wei F."/>
            <person name="Li H."/>
            <person name="Jian M."/>
            <person name="Li J."/>
            <person name="Zhang Z."/>
            <person name="Nielsen R."/>
            <person name="Li D."/>
            <person name="Gu W."/>
            <person name="Yang Z."/>
            <person name="Xuan Z."/>
            <person name="Ryder O.A."/>
            <person name="Leung F.C."/>
            <person name="Zhou Y."/>
            <person name="Cao J."/>
            <person name="Sun X."/>
            <person name="Fu Y."/>
            <person name="Fang X."/>
            <person name="Guo X."/>
            <person name="Wang B."/>
            <person name="Hou R."/>
            <person name="Shen F."/>
            <person name="Mu B."/>
            <person name="Ni P."/>
            <person name="Lin R."/>
            <person name="Qian W."/>
            <person name="Wang G."/>
            <person name="Yu C."/>
            <person name="Nie W."/>
            <person name="Wang J."/>
            <person name="Wu Z."/>
            <person name="Liang H."/>
            <person name="Min J."/>
            <person name="Wu Q."/>
            <person name="Cheng S."/>
            <person name="Ruan J."/>
            <person name="Wang M."/>
            <person name="Shi Z."/>
            <person name="Wen M."/>
            <person name="Liu B."/>
            <person name="Ren X."/>
            <person name="Zheng H."/>
            <person name="Dong D."/>
            <person name="Cook K."/>
            <person name="Shan G."/>
            <person name="Zhang H."/>
            <person name="Kosiol C."/>
            <person name="Xie X."/>
            <person name="Lu Z."/>
            <person name="Zheng H."/>
            <person name="Li Y."/>
            <person name="Steiner C.C."/>
            <person name="Lam T.T."/>
            <person name="Lin S."/>
            <person name="Zhang Q."/>
            <person name="Li G."/>
            <person name="Tian J."/>
            <person name="Gong T."/>
            <person name="Liu H."/>
            <person name="Zhang D."/>
            <person name="Fang L."/>
            <person name="Ye C."/>
            <person name="Zhang J."/>
            <person name="Hu W."/>
            <person name="Xu A."/>
            <person name="Ren Y."/>
            <person name="Zhang G."/>
            <person name="Bruford M.W."/>
            <person name="Li Q."/>
            <person name="Ma L."/>
            <person name="Guo Y."/>
            <person name="An N."/>
            <person name="Hu Y."/>
            <person name="Zheng Y."/>
            <person name="Shi Y."/>
            <person name="Li Z."/>
            <person name="Liu Q."/>
            <person name="Chen Y."/>
            <person name="Zhao J."/>
            <person name="Qu N."/>
            <person name="Zhao S."/>
            <person name="Tian F."/>
            <person name="Wang X."/>
            <person name="Wang H."/>
            <person name="Xu L."/>
            <person name="Liu X."/>
            <person name="Vinar T."/>
            <person name="Wang Y."/>
            <person name="Lam T.W."/>
            <person name="Yiu S.M."/>
            <person name="Liu S."/>
            <person name="Zhang H."/>
            <person name="Li D."/>
            <person name="Huang Y."/>
            <person name="Wang X."/>
            <person name="Yang G."/>
            <person name="Jiang Z."/>
            <person name="Wang J."/>
            <person name="Qin N."/>
            <person name="Li L."/>
            <person name="Li J."/>
            <person name="Bolund L."/>
            <person name="Kristiansen K."/>
            <person name="Wong G.K."/>
            <person name="Olson M."/>
            <person name="Zhang X."/>
            <person name="Li S."/>
            <person name="Yang H."/>
            <person name="Wang J."/>
            <person name="Wang J."/>
        </authorList>
    </citation>
    <scope>NUCLEOTIDE SEQUENCE [LARGE SCALE GENOMIC DNA]</scope>
</reference>
<gene>
    <name evidence="2" type="ORF">PANDA_002351</name>
</gene>
<organism evidence="2">
    <name type="scientific">Ailuropoda melanoleuca</name>
    <name type="common">Giant panda</name>
    <dbReference type="NCBI Taxonomy" id="9646"/>
    <lineage>
        <taxon>Eukaryota</taxon>
        <taxon>Metazoa</taxon>
        <taxon>Chordata</taxon>
        <taxon>Craniata</taxon>
        <taxon>Vertebrata</taxon>
        <taxon>Euteleostomi</taxon>
        <taxon>Mammalia</taxon>
        <taxon>Eutheria</taxon>
        <taxon>Laurasiatheria</taxon>
        <taxon>Carnivora</taxon>
        <taxon>Caniformia</taxon>
        <taxon>Ursidae</taxon>
        <taxon>Ailuropoda</taxon>
    </lineage>
</organism>
<sequence>MFEVYLVGNDSQHFIISSPFVHGKADIHIWVAVPIAYETVDCYDFDLFARESVSDHVGYAKVKITLINENDRLPIFSQPLYVGLYENVTGGTSLLTALLQTSRRISLSKLSQTRGFCQLVGLDIAAAQFNLSSVEKEHKERRELLAFISVWRLGVGEDVMSTEVASTNSRCPHPNTLCDSAPATCDLRYPMSQHPFLLRHRDGRKDLVVVRNTQHRGREARATDTVNLASGPGSNTTSGFTSRGLFA</sequence>
<dbReference type="InParanoid" id="D2GZ61"/>
<protein>
    <recommendedName>
        <fullName evidence="3">Cadherin domain-containing protein</fullName>
    </recommendedName>
</protein>
<evidence type="ECO:0000256" key="1">
    <source>
        <dbReference type="SAM" id="MobiDB-lite"/>
    </source>
</evidence>
<dbReference type="AlphaFoldDB" id="D2GZ61"/>
<accession>D2GZ61</accession>
<proteinExistence type="predicted"/>
<evidence type="ECO:0008006" key="3">
    <source>
        <dbReference type="Google" id="ProtNLM"/>
    </source>
</evidence>
<feature type="region of interest" description="Disordered" evidence="1">
    <location>
        <begin position="226"/>
        <end position="247"/>
    </location>
</feature>
<evidence type="ECO:0000313" key="2">
    <source>
        <dbReference type="EMBL" id="EFB22764.1"/>
    </source>
</evidence>
<feature type="compositionally biased region" description="Polar residues" evidence="1">
    <location>
        <begin position="226"/>
        <end position="241"/>
    </location>
</feature>
<name>D2GZ61_AILME</name>
<dbReference type="EMBL" id="GL192389">
    <property type="protein sequence ID" value="EFB22764.1"/>
    <property type="molecule type" value="Genomic_DNA"/>
</dbReference>